<protein>
    <submittedName>
        <fullName evidence="2">Short-chain dehydrogenase</fullName>
    </submittedName>
</protein>
<evidence type="ECO:0000313" key="3">
    <source>
        <dbReference type="Proteomes" id="UP001516662"/>
    </source>
</evidence>
<reference evidence="2 3" key="1">
    <citation type="submission" date="2020-10" db="EMBL/GenBank/DDBJ databases">
        <title>Bacillus sp. HD4P25, an endophyte from a halophyte.</title>
        <authorList>
            <person name="Sun J.-Q."/>
        </authorList>
    </citation>
    <scope>NUCLEOTIDE SEQUENCE [LARGE SCALE GENOMIC DNA]</scope>
    <source>
        <strain evidence="2 3">YIM 93174</strain>
    </source>
</reference>
<name>A0ABR9QNH8_9BACI</name>
<keyword evidence="1" id="KW-1133">Transmembrane helix</keyword>
<keyword evidence="1" id="KW-0812">Transmembrane</keyword>
<evidence type="ECO:0000313" key="2">
    <source>
        <dbReference type="EMBL" id="MBE4910068.1"/>
    </source>
</evidence>
<accession>A0ABR9QNH8</accession>
<keyword evidence="3" id="KW-1185">Reference proteome</keyword>
<dbReference type="EMBL" id="JADCLJ010000024">
    <property type="protein sequence ID" value="MBE4910068.1"/>
    <property type="molecule type" value="Genomic_DNA"/>
</dbReference>
<dbReference type="RefSeq" id="WP_193539259.1">
    <property type="nucleotide sequence ID" value="NZ_JADCLJ010000024.1"/>
</dbReference>
<evidence type="ECO:0000256" key="1">
    <source>
        <dbReference type="SAM" id="Phobius"/>
    </source>
</evidence>
<dbReference type="Proteomes" id="UP001516662">
    <property type="component" value="Unassembled WGS sequence"/>
</dbReference>
<gene>
    <name evidence="2" type="ORF">IMZ08_18690</name>
</gene>
<comment type="caution">
    <text evidence="2">The sequence shown here is derived from an EMBL/GenBank/DDBJ whole genome shotgun (WGS) entry which is preliminary data.</text>
</comment>
<organism evidence="2 3">
    <name type="scientific">Litchfieldia luteola</name>
    <dbReference type="NCBI Taxonomy" id="682179"/>
    <lineage>
        <taxon>Bacteria</taxon>
        <taxon>Bacillati</taxon>
        <taxon>Bacillota</taxon>
        <taxon>Bacilli</taxon>
        <taxon>Bacillales</taxon>
        <taxon>Bacillaceae</taxon>
        <taxon>Litchfieldia</taxon>
    </lineage>
</organism>
<feature type="transmembrane region" description="Helical" evidence="1">
    <location>
        <begin position="6"/>
        <end position="26"/>
    </location>
</feature>
<sequence length="72" mass="8377">MKSGIFYFISLIILSTVLFWFVGSLLKTNDPTIAFFLSMIVSHFILEKNEWVVDAYKESFLGKKTDYSNQDK</sequence>
<keyword evidence="1" id="KW-0472">Membrane</keyword>
<proteinExistence type="predicted"/>